<dbReference type="NCBIfam" id="NF005087">
    <property type="entry name" value="PRK06522.1-1"/>
    <property type="match status" value="1"/>
</dbReference>
<evidence type="ECO:0000256" key="10">
    <source>
        <dbReference type="RuleBase" id="RU362068"/>
    </source>
</evidence>
<evidence type="ECO:0000256" key="3">
    <source>
        <dbReference type="ARBA" id="ARBA00013014"/>
    </source>
</evidence>
<feature type="domain" description="Ketopantoate reductase N-terminal" evidence="11">
    <location>
        <begin position="3"/>
        <end position="147"/>
    </location>
</feature>
<dbReference type="RefSeq" id="WP_072063677.1">
    <property type="nucleotide sequence ID" value="NZ_CAXOKO010000001.1"/>
</dbReference>
<comment type="function">
    <text evidence="10">Catalyzes the NADPH-dependent reduction of ketopantoate into pantoic acid.</text>
</comment>
<dbReference type="Pfam" id="PF02558">
    <property type="entry name" value="ApbA"/>
    <property type="match status" value="1"/>
</dbReference>
<evidence type="ECO:0000259" key="11">
    <source>
        <dbReference type="Pfam" id="PF02558"/>
    </source>
</evidence>
<dbReference type="SUPFAM" id="SSF51735">
    <property type="entry name" value="NAD(P)-binding Rossmann-fold domains"/>
    <property type="match status" value="1"/>
</dbReference>
<evidence type="ECO:0000256" key="7">
    <source>
        <dbReference type="ARBA" id="ARBA00023002"/>
    </source>
</evidence>
<dbReference type="InterPro" id="IPR013328">
    <property type="entry name" value="6PGD_dom2"/>
</dbReference>
<dbReference type="GO" id="GO:0008677">
    <property type="term" value="F:2-dehydropantoate 2-reductase activity"/>
    <property type="evidence" value="ECO:0007669"/>
    <property type="project" value="UniProtKB-EC"/>
</dbReference>
<dbReference type="EMBL" id="JAEKCB010000003">
    <property type="protein sequence ID" value="MBJ2117627.1"/>
    <property type="molecule type" value="Genomic_DNA"/>
</dbReference>
<dbReference type="Proteomes" id="UP000183920">
    <property type="component" value="Unassembled WGS sequence"/>
</dbReference>
<evidence type="ECO:0000256" key="1">
    <source>
        <dbReference type="ARBA" id="ARBA00004994"/>
    </source>
</evidence>
<dbReference type="InterPro" id="IPR003710">
    <property type="entry name" value="ApbA"/>
</dbReference>
<dbReference type="SUPFAM" id="SSF48179">
    <property type="entry name" value="6-phosphogluconate dehydrogenase C-terminal domain-like"/>
    <property type="match status" value="1"/>
</dbReference>
<protein>
    <recommendedName>
        <fullName evidence="4 10">2-dehydropantoate 2-reductase</fullName>
        <ecNumber evidence="3 10">1.1.1.169</ecNumber>
    </recommendedName>
    <alternativeName>
        <fullName evidence="8 10">Ketopantoate reductase</fullName>
    </alternativeName>
</protein>
<accession>A0A0G4Q859</accession>
<dbReference type="EMBL" id="CVRY01000003">
    <property type="protein sequence ID" value="CRL61789.1"/>
    <property type="molecule type" value="Genomic_DNA"/>
</dbReference>
<dbReference type="InterPro" id="IPR013332">
    <property type="entry name" value="KPR_N"/>
</dbReference>
<dbReference type="NCBIfam" id="TIGR00745">
    <property type="entry name" value="apbA_panE"/>
    <property type="match status" value="1"/>
</dbReference>
<keyword evidence="6 10" id="KW-0521">NADP</keyword>
<dbReference type="GO" id="GO:0050661">
    <property type="term" value="F:NADP binding"/>
    <property type="evidence" value="ECO:0007669"/>
    <property type="project" value="TreeGrafter"/>
</dbReference>
<evidence type="ECO:0000256" key="4">
    <source>
        <dbReference type="ARBA" id="ARBA00019465"/>
    </source>
</evidence>
<evidence type="ECO:0000313" key="15">
    <source>
        <dbReference type="Proteomes" id="UP000183920"/>
    </source>
</evidence>
<dbReference type="Pfam" id="PF08546">
    <property type="entry name" value="ApbA_C"/>
    <property type="match status" value="1"/>
</dbReference>
<dbReference type="PANTHER" id="PTHR43765:SF2">
    <property type="entry name" value="2-DEHYDROPANTOATE 2-REDUCTASE"/>
    <property type="match status" value="1"/>
</dbReference>
<reference evidence="13" key="2">
    <citation type="submission" date="2015-06" db="EMBL/GenBank/DDBJ databases">
        <authorList>
            <person name="Urmite Genomes Urmite Genomes"/>
        </authorList>
    </citation>
    <scope>NUCLEOTIDE SEQUENCE [LARGE SCALE GENOMIC DNA]</scope>
    <source>
        <strain evidence="13">CSUR P1867</strain>
    </source>
</reference>
<evidence type="ECO:0000256" key="8">
    <source>
        <dbReference type="ARBA" id="ARBA00032024"/>
    </source>
</evidence>
<reference evidence="15" key="1">
    <citation type="submission" date="2015-06" db="EMBL/GenBank/DDBJ databases">
        <authorList>
            <person name="Urmite Genomes"/>
        </authorList>
    </citation>
    <scope>NUCLEOTIDE SEQUENCE [LARGE SCALE GENOMIC DNA]</scope>
    <source>
        <strain evidence="15">CSUR P1867</strain>
    </source>
</reference>
<dbReference type="GO" id="GO:0005737">
    <property type="term" value="C:cytoplasm"/>
    <property type="evidence" value="ECO:0007669"/>
    <property type="project" value="TreeGrafter"/>
</dbReference>
<evidence type="ECO:0000313" key="13">
    <source>
        <dbReference type="EMBL" id="CRL61789.1"/>
    </source>
</evidence>
<comment type="catalytic activity">
    <reaction evidence="9 10">
        <text>(R)-pantoate + NADP(+) = 2-dehydropantoate + NADPH + H(+)</text>
        <dbReference type="Rhea" id="RHEA:16233"/>
        <dbReference type="ChEBI" id="CHEBI:11561"/>
        <dbReference type="ChEBI" id="CHEBI:15378"/>
        <dbReference type="ChEBI" id="CHEBI:15980"/>
        <dbReference type="ChEBI" id="CHEBI:57783"/>
        <dbReference type="ChEBI" id="CHEBI:58349"/>
        <dbReference type="EC" id="1.1.1.169"/>
    </reaction>
</comment>
<comment type="similarity">
    <text evidence="2 10">Belongs to the ketopantoate reductase family.</text>
</comment>
<dbReference type="InterPro" id="IPR008927">
    <property type="entry name" value="6-PGluconate_DH-like_C_sf"/>
</dbReference>
<dbReference type="UniPathway" id="UPA00028">
    <property type="reaction ID" value="UER00004"/>
</dbReference>
<dbReference type="InterPro" id="IPR013752">
    <property type="entry name" value="KPA_reductase"/>
</dbReference>
<dbReference type="GO" id="GO:0015940">
    <property type="term" value="P:pantothenate biosynthetic process"/>
    <property type="evidence" value="ECO:0007669"/>
    <property type="project" value="UniProtKB-UniPathway"/>
</dbReference>
<gene>
    <name evidence="13" type="primary">panE</name>
    <name evidence="13" type="ORF">BN1804_01646</name>
    <name evidence="14" type="ORF">JFQ69_08145</name>
</gene>
<evidence type="ECO:0000256" key="5">
    <source>
        <dbReference type="ARBA" id="ARBA00022655"/>
    </source>
</evidence>
<comment type="pathway">
    <text evidence="1 10">Cofactor biosynthesis; (R)-pantothenate biosynthesis; (R)-pantoate from 3-methyl-2-oxobutanoate: step 2/2.</text>
</comment>
<dbReference type="GeneID" id="76521842"/>
<dbReference type="InterPro" id="IPR036291">
    <property type="entry name" value="NAD(P)-bd_dom_sf"/>
</dbReference>
<accession>A0A379EIE9</accession>
<dbReference type="PANTHER" id="PTHR43765">
    <property type="entry name" value="2-DEHYDROPANTOATE 2-REDUCTASE-RELATED"/>
    <property type="match status" value="1"/>
</dbReference>
<proteinExistence type="inferred from homology"/>
<sequence>MKITVLGCGSIGKLWVAALTLQSHEVQGWLRVPQPFLDVSVDNINGEPFYQRITANQLEWLKQSELLIVCLKSWQVSDAVNALLPYLSAQCPILLIHNGMGTADELTATQHPIIRPILQGIITHGAYQQGQDVIHTATGITHIGPLNHAAQQYSYLAETLHHALPDVAWHNDIHTISWLKLAVNCVINPLTVYYQCRNGDLLRYPEHIQKVCDEVYQVMEREGVVPTSQAHLHGYIIDTIEQTANNYSSMYQDVKYQRHTEIDYITGYLLRRASEQGLVLPENNRLFQFIKQQEGNYDHISAHLPS</sequence>
<name>A0A0G4Q859_9GAMM</name>
<evidence type="ECO:0000256" key="2">
    <source>
        <dbReference type="ARBA" id="ARBA00007870"/>
    </source>
</evidence>
<dbReference type="Proteomes" id="UP000619976">
    <property type="component" value="Unassembled WGS sequence"/>
</dbReference>
<evidence type="ECO:0000256" key="9">
    <source>
        <dbReference type="ARBA" id="ARBA00048793"/>
    </source>
</evidence>
<dbReference type="Gene3D" id="1.10.1040.10">
    <property type="entry name" value="N-(1-d-carboxylethyl)-l-norvaline Dehydrogenase, domain 2"/>
    <property type="match status" value="1"/>
</dbReference>
<feature type="domain" description="Ketopantoate reductase C-terminal" evidence="12">
    <location>
        <begin position="172"/>
        <end position="293"/>
    </location>
</feature>
<keyword evidence="16" id="KW-1185">Reference proteome</keyword>
<evidence type="ECO:0000256" key="6">
    <source>
        <dbReference type="ARBA" id="ARBA00022857"/>
    </source>
</evidence>
<dbReference type="Gene3D" id="3.40.50.720">
    <property type="entry name" value="NAD(P)-binding Rossmann-like Domain"/>
    <property type="match status" value="1"/>
</dbReference>
<organism evidence="13 15">
    <name type="scientific">Proteus penneri</name>
    <dbReference type="NCBI Taxonomy" id="102862"/>
    <lineage>
        <taxon>Bacteria</taxon>
        <taxon>Pseudomonadati</taxon>
        <taxon>Pseudomonadota</taxon>
        <taxon>Gammaproteobacteria</taxon>
        <taxon>Enterobacterales</taxon>
        <taxon>Morganellaceae</taxon>
        <taxon>Proteus</taxon>
    </lineage>
</organism>
<evidence type="ECO:0000313" key="16">
    <source>
        <dbReference type="Proteomes" id="UP000619976"/>
    </source>
</evidence>
<keyword evidence="7 10" id="KW-0560">Oxidoreductase</keyword>
<keyword evidence="5 10" id="KW-0566">Pantothenate biosynthesis</keyword>
<reference evidence="14 16" key="3">
    <citation type="submission" date="2020-12" db="EMBL/GenBank/DDBJ databases">
        <title>Enhanced detection system for hospital associated transmission using whole genome sequencing surveillance.</title>
        <authorList>
            <person name="Harrison L.H."/>
            <person name="Van Tyne D."/>
            <person name="Marsh J.W."/>
            <person name="Griffith M.P."/>
            <person name="Snyder D.J."/>
            <person name="Cooper V.S."/>
            <person name="Mustapha M."/>
        </authorList>
    </citation>
    <scope>NUCLEOTIDE SEQUENCE [LARGE SCALE GENOMIC DNA]</scope>
    <source>
        <strain evidence="14 16">PR00195</strain>
    </source>
</reference>
<dbReference type="InterPro" id="IPR050838">
    <property type="entry name" value="Ketopantoate_reductase"/>
</dbReference>
<evidence type="ECO:0000259" key="12">
    <source>
        <dbReference type="Pfam" id="PF08546"/>
    </source>
</evidence>
<evidence type="ECO:0000313" key="14">
    <source>
        <dbReference type="EMBL" id="MBJ2117627.1"/>
    </source>
</evidence>
<dbReference type="EC" id="1.1.1.169" evidence="3 10"/>
<dbReference type="AlphaFoldDB" id="A0A0G4Q859"/>